<protein>
    <submittedName>
        <fullName evidence="1">Uncharacterized protein</fullName>
    </submittedName>
</protein>
<comment type="caution">
    <text evidence="1">The sequence shown here is derived from an EMBL/GenBank/DDBJ whole genome shotgun (WGS) entry which is preliminary data.</text>
</comment>
<dbReference type="PANTHER" id="PTHR31549">
    <property type="entry name" value="PROTEIN, PUTATIVE (DUF247)-RELATED-RELATED"/>
    <property type="match status" value="1"/>
</dbReference>
<keyword evidence="2" id="KW-1185">Reference proteome</keyword>
<dbReference type="OrthoDB" id="1621957at2759"/>
<dbReference type="AlphaFoldDB" id="A0A2U1NVH0"/>
<dbReference type="PANTHER" id="PTHR31549:SF279">
    <property type="match status" value="1"/>
</dbReference>
<dbReference type="Pfam" id="PF03140">
    <property type="entry name" value="DUF247"/>
    <property type="match status" value="1"/>
</dbReference>
<reference evidence="1 2" key="1">
    <citation type="journal article" date="2018" name="Mol. Plant">
        <title>The genome of Artemisia annua provides insight into the evolution of Asteraceae family and artemisinin biosynthesis.</title>
        <authorList>
            <person name="Shen Q."/>
            <person name="Zhang L."/>
            <person name="Liao Z."/>
            <person name="Wang S."/>
            <person name="Yan T."/>
            <person name="Shi P."/>
            <person name="Liu M."/>
            <person name="Fu X."/>
            <person name="Pan Q."/>
            <person name="Wang Y."/>
            <person name="Lv Z."/>
            <person name="Lu X."/>
            <person name="Zhang F."/>
            <person name="Jiang W."/>
            <person name="Ma Y."/>
            <person name="Chen M."/>
            <person name="Hao X."/>
            <person name="Li L."/>
            <person name="Tang Y."/>
            <person name="Lv G."/>
            <person name="Zhou Y."/>
            <person name="Sun X."/>
            <person name="Brodelius P.E."/>
            <person name="Rose J.K.C."/>
            <person name="Tang K."/>
        </authorList>
    </citation>
    <scope>NUCLEOTIDE SEQUENCE [LARGE SCALE GENOMIC DNA]</scope>
    <source>
        <strain evidence="2">cv. Huhao1</strain>
        <tissue evidence="1">Leaf</tissue>
    </source>
</reference>
<dbReference type="Proteomes" id="UP000245207">
    <property type="component" value="Unassembled WGS sequence"/>
</dbReference>
<name>A0A2U1NVH0_ARTAN</name>
<organism evidence="1 2">
    <name type="scientific">Artemisia annua</name>
    <name type="common">Sweet wormwood</name>
    <dbReference type="NCBI Taxonomy" id="35608"/>
    <lineage>
        <taxon>Eukaryota</taxon>
        <taxon>Viridiplantae</taxon>
        <taxon>Streptophyta</taxon>
        <taxon>Embryophyta</taxon>
        <taxon>Tracheophyta</taxon>
        <taxon>Spermatophyta</taxon>
        <taxon>Magnoliopsida</taxon>
        <taxon>eudicotyledons</taxon>
        <taxon>Gunneridae</taxon>
        <taxon>Pentapetalae</taxon>
        <taxon>asterids</taxon>
        <taxon>campanulids</taxon>
        <taxon>Asterales</taxon>
        <taxon>Asteraceae</taxon>
        <taxon>Asteroideae</taxon>
        <taxon>Anthemideae</taxon>
        <taxon>Artemisiinae</taxon>
        <taxon>Artemisia</taxon>
    </lineage>
</organism>
<evidence type="ECO:0000313" key="2">
    <source>
        <dbReference type="Proteomes" id="UP000245207"/>
    </source>
</evidence>
<dbReference type="EMBL" id="PKPP01002124">
    <property type="protein sequence ID" value="PWA77460.1"/>
    <property type="molecule type" value="Genomic_DNA"/>
</dbReference>
<gene>
    <name evidence="1" type="ORF">CTI12_AA224560</name>
</gene>
<accession>A0A2U1NVH0</accession>
<sequence length="512" mass="58634">MASLNPFMNPNAGNKPWVDKISKNLQTQLAVTIDAPPVSIFEIHKTVKSENLEAYVPQRIGLGPNHHFQPELYHQMEQNKLTAVKRVLKPHQIYDCQQQIVEKVREIVPLICECYYMYLDFDYSTLAWLFTIDGIFLIDQLNTYSNSGLAIEVNDLIMLENQIPLIVLKEICKALLGEDAQAQDDYLEFKFRVFCESLSPFSLSNVKPNFRQVNHLLDYMYHSIVNNETLICRKVEFTNPISDPVEKDVKLEIVEAIMKVAILIPGAQPLLQIAEFIKQHFAESDETVDEIKVPTVSQLWNISRVRFRLSPTNEGIRNIKVVINGKERVCYLPLITLNINSEVVLRNLVAYEKLMAKNDPTYASEYGLDLTGYVDFMSGIIDTVQDVKILREGKVIEGDLGDEEIARLFNGMRKTRGKVSVETEMMKIVAQLNQVYDSTPIVWFQKLIEKQLRDWSKTITVTISIMTTLFLFHQGGVKLYGPNPPHMILIRNIQSKLSPLLVFFIRPKGPVV</sequence>
<proteinExistence type="predicted"/>
<evidence type="ECO:0000313" key="1">
    <source>
        <dbReference type="EMBL" id="PWA77460.1"/>
    </source>
</evidence>
<dbReference type="STRING" id="35608.A0A2U1NVH0"/>
<dbReference type="InterPro" id="IPR004158">
    <property type="entry name" value="DUF247_pln"/>
</dbReference>